<keyword evidence="8" id="KW-1185">Reference proteome</keyword>
<dbReference type="Proteomes" id="UP001190700">
    <property type="component" value="Unassembled WGS sequence"/>
</dbReference>
<feature type="coiled-coil region" evidence="6">
    <location>
        <begin position="117"/>
        <end position="169"/>
    </location>
</feature>
<comment type="caution">
    <text evidence="7">The sequence shown here is derived from an EMBL/GenBank/DDBJ whole genome shotgun (WGS) entry which is preliminary data.</text>
</comment>
<dbReference type="GO" id="GO:0008017">
    <property type="term" value="F:microtubule binding"/>
    <property type="evidence" value="ECO:0007669"/>
    <property type="project" value="InterPro"/>
</dbReference>
<reference evidence="7 8" key="1">
    <citation type="journal article" date="2015" name="Genome Biol. Evol.">
        <title>Comparative Genomics of a Bacterivorous Green Alga Reveals Evolutionary Causalities and Consequences of Phago-Mixotrophic Mode of Nutrition.</title>
        <authorList>
            <person name="Burns J.A."/>
            <person name="Paasch A."/>
            <person name="Narechania A."/>
            <person name="Kim E."/>
        </authorList>
    </citation>
    <scope>NUCLEOTIDE SEQUENCE [LARGE SCALE GENOMIC DNA]</scope>
    <source>
        <strain evidence="7 8">PLY_AMNH</strain>
    </source>
</reference>
<evidence type="ECO:0000256" key="4">
    <source>
        <dbReference type="ARBA" id="ARBA00023054"/>
    </source>
</evidence>
<comment type="subcellular location">
    <subcellularLocation>
        <location evidence="1">Cytoplasm</location>
        <location evidence="1">Cytoskeleton</location>
    </subcellularLocation>
</comment>
<dbReference type="GO" id="GO:0005856">
    <property type="term" value="C:cytoskeleton"/>
    <property type="evidence" value="ECO:0007669"/>
    <property type="project" value="UniProtKB-SubCell"/>
</dbReference>
<keyword evidence="5" id="KW-0206">Cytoskeleton</keyword>
<keyword evidence="3" id="KW-0963">Cytoplasm</keyword>
<organism evidence="7 8">
    <name type="scientific">Cymbomonas tetramitiformis</name>
    <dbReference type="NCBI Taxonomy" id="36881"/>
    <lineage>
        <taxon>Eukaryota</taxon>
        <taxon>Viridiplantae</taxon>
        <taxon>Chlorophyta</taxon>
        <taxon>Pyramimonadophyceae</taxon>
        <taxon>Pyramimonadales</taxon>
        <taxon>Pyramimonadaceae</taxon>
        <taxon>Cymbomonas</taxon>
    </lineage>
</organism>
<proteinExistence type="inferred from homology"/>
<dbReference type="EMBL" id="LGRX02016892">
    <property type="protein sequence ID" value="KAK3261435.1"/>
    <property type="molecule type" value="Genomic_DNA"/>
</dbReference>
<evidence type="ECO:0000313" key="8">
    <source>
        <dbReference type="Proteomes" id="UP001190700"/>
    </source>
</evidence>
<dbReference type="InterPro" id="IPR009768">
    <property type="entry name" value="MAP70"/>
</dbReference>
<protein>
    <submittedName>
        <fullName evidence="7">Uncharacterized protein</fullName>
    </submittedName>
</protein>
<evidence type="ECO:0000256" key="5">
    <source>
        <dbReference type="ARBA" id="ARBA00023212"/>
    </source>
</evidence>
<dbReference type="AlphaFoldDB" id="A0AAE0FKY8"/>
<evidence type="ECO:0000313" key="7">
    <source>
        <dbReference type="EMBL" id="KAK3261435.1"/>
    </source>
</evidence>
<comment type="similarity">
    <text evidence="2">Belongs to the MAP70 family.</text>
</comment>
<evidence type="ECO:0000256" key="1">
    <source>
        <dbReference type="ARBA" id="ARBA00004245"/>
    </source>
</evidence>
<name>A0AAE0FKY8_9CHLO</name>
<dbReference type="PANTHER" id="PTHR31246">
    <property type="entry name" value="MICROTUBULE-ASSOCIATED PROTEIN 70-2"/>
    <property type="match status" value="1"/>
</dbReference>
<dbReference type="GO" id="GO:0007010">
    <property type="term" value="P:cytoskeleton organization"/>
    <property type="evidence" value="ECO:0007669"/>
    <property type="project" value="InterPro"/>
</dbReference>
<sequence length="171" mass="19369">MLRERLSKRLSVIDQTMRASGQRPSRSSVFSCSASEVSFTDRGESTAGSVVSPTSSEVAEEQWDAVPGLIHDTLQKELVICTKSLSERDRLLQEKDLALELCLRKCDTLDHARESAERKLRREISTLQKEAGTLRTNLHEREEAIKEEKKELKRDIFTLKNQLVQAANRSA</sequence>
<evidence type="ECO:0000256" key="2">
    <source>
        <dbReference type="ARBA" id="ARBA00008825"/>
    </source>
</evidence>
<dbReference type="Pfam" id="PF07058">
    <property type="entry name" value="MAP70"/>
    <property type="match status" value="1"/>
</dbReference>
<dbReference type="PANTHER" id="PTHR31246:SF32">
    <property type="entry name" value="MICROTUBULE-ASSOCIATED PROTEIN 70-1"/>
    <property type="match status" value="1"/>
</dbReference>
<evidence type="ECO:0000256" key="6">
    <source>
        <dbReference type="SAM" id="Coils"/>
    </source>
</evidence>
<gene>
    <name evidence="7" type="ORF">CYMTET_29656</name>
</gene>
<accession>A0AAE0FKY8</accession>
<keyword evidence="4 6" id="KW-0175">Coiled coil</keyword>
<evidence type="ECO:0000256" key="3">
    <source>
        <dbReference type="ARBA" id="ARBA00022490"/>
    </source>
</evidence>